<keyword evidence="5" id="KW-0813">Transport</keyword>
<evidence type="ECO:0000256" key="12">
    <source>
        <dbReference type="ARBA" id="ARBA00023002"/>
    </source>
</evidence>
<evidence type="ECO:0000256" key="17">
    <source>
        <dbReference type="ARBA" id="ARBA00023284"/>
    </source>
</evidence>
<name>A0A7H9HQ43_9SACH</name>
<dbReference type="PANTHER" id="PTHR21622:SF0">
    <property type="entry name" value="COILED-COIL-HELIX-COILED-COIL-HELIX DOMAIN CONTAINING 4"/>
    <property type="match status" value="1"/>
</dbReference>
<feature type="compositionally biased region" description="Polar residues" evidence="19">
    <location>
        <begin position="129"/>
        <end position="140"/>
    </location>
</feature>
<feature type="compositionally biased region" description="Basic and acidic residues" evidence="19">
    <location>
        <begin position="90"/>
        <end position="103"/>
    </location>
</feature>
<dbReference type="EMBL" id="CP059269">
    <property type="protein sequence ID" value="QLQ79914.1"/>
    <property type="molecule type" value="Genomic_DNA"/>
</dbReference>
<evidence type="ECO:0000256" key="19">
    <source>
        <dbReference type="SAM" id="MobiDB-lite"/>
    </source>
</evidence>
<feature type="compositionally biased region" description="Polar residues" evidence="19">
    <location>
        <begin position="266"/>
        <end position="279"/>
    </location>
</feature>
<keyword evidence="16" id="KW-1015">Disulfide bond</keyword>
<keyword evidence="6" id="KW-0812">Transmembrane</keyword>
<evidence type="ECO:0000256" key="8">
    <source>
        <dbReference type="ARBA" id="ARBA00022927"/>
    </source>
</evidence>
<comment type="subcellular location">
    <subcellularLocation>
        <location evidence="3">Mitochondrion inner membrane</location>
        <topology evidence="3">Single-pass type II membrane protein</topology>
        <orientation evidence="3">Intermembrane side</orientation>
    </subcellularLocation>
</comment>
<feature type="compositionally biased region" description="Acidic residues" evidence="19">
    <location>
        <begin position="108"/>
        <end position="118"/>
    </location>
</feature>
<keyword evidence="9" id="KW-0809">Transit peptide</keyword>
<feature type="compositionally biased region" description="Basic and acidic residues" evidence="19">
    <location>
        <begin position="288"/>
        <end position="297"/>
    </location>
</feature>
<keyword evidence="11" id="KW-1133">Transmembrane helix</keyword>
<organism evidence="20 21">
    <name type="scientific">Torulaspora globosa</name>
    <dbReference type="NCBI Taxonomy" id="48254"/>
    <lineage>
        <taxon>Eukaryota</taxon>
        <taxon>Fungi</taxon>
        <taxon>Dikarya</taxon>
        <taxon>Ascomycota</taxon>
        <taxon>Saccharomycotina</taxon>
        <taxon>Saccharomycetes</taxon>
        <taxon>Saccharomycetales</taxon>
        <taxon>Saccharomycetaceae</taxon>
        <taxon>Torulaspora</taxon>
    </lineage>
</organism>
<dbReference type="FunFam" id="1.10.287.2900:FF:000002">
    <property type="entry name" value="Mitochondrial intermembrane space import and assembly protein"/>
    <property type="match status" value="1"/>
</dbReference>
<evidence type="ECO:0000256" key="1">
    <source>
        <dbReference type="ARBA" id="ARBA00001947"/>
    </source>
</evidence>
<evidence type="ECO:0000256" key="18">
    <source>
        <dbReference type="ARBA" id="ARBA00033150"/>
    </source>
</evidence>
<keyword evidence="7" id="KW-0999">Mitochondrion inner membrane</keyword>
<dbReference type="GO" id="GO:0005743">
    <property type="term" value="C:mitochondrial inner membrane"/>
    <property type="evidence" value="ECO:0007669"/>
    <property type="project" value="UniProtKB-SubCell"/>
</dbReference>
<sequence length="297" mass="32818">MLNRVCIGRFSRQLSSRRVSVFFGARGKRLPRRFYSASAGERGFVSDGSPLHWSLGAVAALSAVYFVYPFEKKPKQEPKGDLEGEIEQQGDEKAAEGSEKEPEAVVEVLEEEPQETSEEMGRSEPTGEDTVTSSESNEPTKSIKTDEELQKEEEAQLEPTNQEAEKEGAYNPDTGEINWDCPCLGGMAHGPCGEEFKLAFSCFVFSEAEPKGIDCVEKFQGMQECFRKYPDYYAEQIKDEDEAAAVHEDKIATVTTGEEAKDDTSAVEQPDQSSSSEIVSTADEPSAQEDKTTETNE</sequence>
<dbReference type="AlphaFoldDB" id="A0A7H9HQ43"/>
<keyword evidence="12" id="KW-0560">Oxidoreductase</keyword>
<dbReference type="Proteomes" id="UP000510647">
    <property type="component" value="Chromosome 3"/>
</dbReference>
<protein>
    <recommendedName>
        <fullName evidence="4">Mitochondrial intermembrane space import and assembly protein 40</fullName>
    </recommendedName>
    <alternativeName>
        <fullName evidence="18">Mitochondrial import inner membrane translocase TIM40</fullName>
    </alternativeName>
</protein>
<evidence type="ECO:0000256" key="6">
    <source>
        <dbReference type="ARBA" id="ARBA00022692"/>
    </source>
</evidence>
<evidence type="ECO:0000313" key="21">
    <source>
        <dbReference type="Proteomes" id="UP000510647"/>
    </source>
</evidence>
<reference evidence="20 21" key="1">
    <citation type="submission" date="2020-06" db="EMBL/GenBank/DDBJ databases">
        <title>The yeast mating-type switching endonuclease HO is a domesticated member of an unorthodox homing genetic element family.</title>
        <authorList>
            <person name="Coughlan A.Y."/>
            <person name="Lombardi L."/>
            <person name="Braun-Galleani S."/>
            <person name="Martos A.R."/>
            <person name="Galeote V."/>
            <person name="Bigey F."/>
            <person name="Dequin S."/>
            <person name="Byrne K.P."/>
            <person name="Wolfe K.H."/>
        </authorList>
    </citation>
    <scope>NUCLEOTIDE SEQUENCE [LARGE SCALE GENOMIC DNA]</scope>
    <source>
        <strain evidence="20 21">CBS2947</strain>
    </source>
</reference>
<evidence type="ECO:0000256" key="3">
    <source>
        <dbReference type="ARBA" id="ARBA00004164"/>
    </source>
</evidence>
<keyword evidence="8" id="KW-0653">Protein transport</keyword>
<keyword evidence="10" id="KW-0735">Signal-anchor</keyword>
<dbReference type="InterPro" id="IPR039289">
    <property type="entry name" value="CHCHD4"/>
</dbReference>
<dbReference type="GO" id="GO:0045041">
    <property type="term" value="P:protein import into mitochondrial intermembrane space"/>
    <property type="evidence" value="ECO:0007669"/>
    <property type="project" value="InterPro"/>
</dbReference>
<evidence type="ECO:0000256" key="16">
    <source>
        <dbReference type="ARBA" id="ARBA00023157"/>
    </source>
</evidence>
<dbReference type="GO" id="GO:0005758">
    <property type="term" value="C:mitochondrial intermembrane space"/>
    <property type="evidence" value="ECO:0007669"/>
    <property type="project" value="TreeGrafter"/>
</dbReference>
<evidence type="ECO:0000313" key="20">
    <source>
        <dbReference type="EMBL" id="QLQ79914.1"/>
    </source>
</evidence>
<dbReference type="PROSITE" id="PS51808">
    <property type="entry name" value="CHCH"/>
    <property type="match status" value="1"/>
</dbReference>
<evidence type="ECO:0000256" key="10">
    <source>
        <dbReference type="ARBA" id="ARBA00022968"/>
    </source>
</evidence>
<dbReference type="OrthoDB" id="7481291at2759"/>
<evidence type="ECO:0000256" key="2">
    <source>
        <dbReference type="ARBA" id="ARBA00001973"/>
    </source>
</evidence>
<feature type="region of interest" description="Disordered" evidence="19">
    <location>
        <begin position="253"/>
        <end position="297"/>
    </location>
</feature>
<evidence type="ECO:0000256" key="15">
    <source>
        <dbReference type="ARBA" id="ARBA00023136"/>
    </source>
</evidence>
<evidence type="ECO:0000256" key="5">
    <source>
        <dbReference type="ARBA" id="ARBA00022448"/>
    </source>
</evidence>
<comment type="cofactor">
    <cofactor evidence="2">
        <name>Cu(2+)</name>
        <dbReference type="ChEBI" id="CHEBI:29036"/>
    </cofactor>
</comment>
<evidence type="ECO:0000256" key="14">
    <source>
        <dbReference type="ARBA" id="ARBA00023128"/>
    </source>
</evidence>
<comment type="cofactor">
    <cofactor evidence="1">
        <name>Zn(2+)</name>
        <dbReference type="ChEBI" id="CHEBI:29105"/>
    </cofactor>
</comment>
<feature type="compositionally biased region" description="Basic and acidic residues" evidence="19">
    <location>
        <begin position="141"/>
        <end position="154"/>
    </location>
</feature>
<gene>
    <name evidence="20" type="ORF">HG537_0C05630</name>
</gene>
<evidence type="ECO:0000256" key="7">
    <source>
        <dbReference type="ARBA" id="ARBA00022792"/>
    </source>
</evidence>
<keyword evidence="13" id="KW-0811">Translocation</keyword>
<dbReference type="Gene3D" id="1.10.287.2900">
    <property type="match status" value="1"/>
</dbReference>
<accession>A0A7H9HQ43</accession>
<keyword evidence="15" id="KW-0472">Membrane</keyword>
<dbReference type="GO" id="GO:0015035">
    <property type="term" value="F:protein-disulfide reductase activity"/>
    <property type="evidence" value="ECO:0007669"/>
    <property type="project" value="InterPro"/>
</dbReference>
<dbReference type="PANTHER" id="PTHR21622">
    <property type="entry name" value="COILED-COIL-HELIX-COILED-COIL-HELIX DOMAIN CONTAINING 4"/>
    <property type="match status" value="1"/>
</dbReference>
<keyword evidence="21" id="KW-1185">Reference proteome</keyword>
<keyword evidence="17" id="KW-0676">Redox-active center</keyword>
<evidence type="ECO:0000256" key="9">
    <source>
        <dbReference type="ARBA" id="ARBA00022946"/>
    </source>
</evidence>
<evidence type="ECO:0000256" key="11">
    <source>
        <dbReference type="ARBA" id="ARBA00022989"/>
    </source>
</evidence>
<proteinExistence type="predicted"/>
<evidence type="ECO:0000256" key="13">
    <source>
        <dbReference type="ARBA" id="ARBA00023010"/>
    </source>
</evidence>
<evidence type="ECO:0000256" key="4">
    <source>
        <dbReference type="ARBA" id="ARBA00013714"/>
    </source>
</evidence>
<keyword evidence="14" id="KW-0496">Mitochondrion</keyword>
<feature type="region of interest" description="Disordered" evidence="19">
    <location>
        <begin position="74"/>
        <end position="174"/>
    </location>
</feature>